<gene>
    <name evidence="1" type="ORF">J4H91_12570</name>
</gene>
<accession>A0A939S045</accession>
<evidence type="ECO:0000313" key="1">
    <source>
        <dbReference type="EMBL" id="MBO1806139.1"/>
    </source>
</evidence>
<proteinExistence type="predicted"/>
<dbReference type="EMBL" id="JAGDYL010000025">
    <property type="protein sequence ID" value="MBO1806139.1"/>
    <property type="molecule type" value="Genomic_DNA"/>
</dbReference>
<reference evidence="1" key="1">
    <citation type="submission" date="2021-03" db="EMBL/GenBank/DDBJ databases">
        <title>Leucobacter chromiisoli sp. nov., isolated from chromium-containing soil of chemical plant.</title>
        <authorList>
            <person name="Xu Z."/>
        </authorList>
    </citation>
    <scope>NUCLEOTIDE SEQUENCE</scope>
    <source>
        <strain evidence="1">A2</strain>
    </source>
</reference>
<comment type="caution">
    <text evidence="1">The sequence shown here is derived from an EMBL/GenBank/DDBJ whole genome shotgun (WGS) entry which is preliminary data.</text>
</comment>
<keyword evidence="2" id="KW-1185">Reference proteome</keyword>
<dbReference type="RefSeq" id="WP_208046609.1">
    <property type="nucleotide sequence ID" value="NZ_JAGDYL010000025.1"/>
</dbReference>
<sequence>MTALLERELIVQEECASLRQYELQELLSAAERAALLSVSVEDLLRLLAVVQAQVHACRKAVVREARATGHSNREVAAMLRLHVNDFVSRFPEQS</sequence>
<name>A0A939S045_9MICO</name>
<dbReference type="Proteomes" id="UP000664398">
    <property type="component" value="Unassembled WGS sequence"/>
</dbReference>
<organism evidence="1 2">
    <name type="scientific">Leucobacter ruminantium</name>
    <dbReference type="NCBI Taxonomy" id="1289170"/>
    <lineage>
        <taxon>Bacteria</taxon>
        <taxon>Bacillati</taxon>
        <taxon>Actinomycetota</taxon>
        <taxon>Actinomycetes</taxon>
        <taxon>Micrococcales</taxon>
        <taxon>Microbacteriaceae</taxon>
        <taxon>Leucobacter</taxon>
    </lineage>
</organism>
<evidence type="ECO:0000313" key="2">
    <source>
        <dbReference type="Proteomes" id="UP000664398"/>
    </source>
</evidence>
<protein>
    <submittedName>
        <fullName evidence="1">Uncharacterized protein</fullName>
    </submittedName>
</protein>
<dbReference type="AlphaFoldDB" id="A0A939S045"/>